<accession>A0A7Y0EXS6</accession>
<dbReference type="Gene3D" id="3.40.50.150">
    <property type="entry name" value="Vaccinia Virus protein VP39"/>
    <property type="match status" value="1"/>
</dbReference>
<dbReference type="GO" id="GO:0032259">
    <property type="term" value="P:methylation"/>
    <property type="evidence" value="ECO:0007669"/>
    <property type="project" value="UniProtKB-KW"/>
</dbReference>
<feature type="domain" description="PG-1098 ferredoxin-like" evidence="2">
    <location>
        <begin position="384"/>
        <end position="427"/>
    </location>
</feature>
<comment type="caution">
    <text evidence="3">The sequence shown here is derived from an EMBL/GenBank/DDBJ whole genome shotgun (WGS) entry which is preliminary data.</text>
</comment>
<keyword evidence="3" id="KW-0489">Methyltransferase</keyword>
<reference evidence="3 4" key="1">
    <citation type="submission" date="2020-02" db="EMBL/GenBank/DDBJ databases">
        <title>Characterization of phylogenetic diversity of novel bifidobacterial species isolated in Czech ZOOs.</title>
        <authorList>
            <person name="Lugli G.A."/>
            <person name="Vera N.B."/>
            <person name="Ventura M."/>
        </authorList>
    </citation>
    <scope>NUCLEOTIDE SEQUENCE [LARGE SCALE GENOMIC DNA]</scope>
    <source>
        <strain evidence="3 4">DSM 109959</strain>
    </source>
</reference>
<feature type="domain" description="THUMP-like" evidence="1">
    <location>
        <begin position="428"/>
        <end position="498"/>
    </location>
</feature>
<dbReference type="AlphaFoldDB" id="A0A7Y0EXS6"/>
<dbReference type="GO" id="GO:0008168">
    <property type="term" value="F:methyltransferase activity"/>
    <property type="evidence" value="ECO:0007669"/>
    <property type="project" value="UniProtKB-KW"/>
</dbReference>
<dbReference type="EMBL" id="JAAIIG010000003">
    <property type="protein sequence ID" value="NMM98038.1"/>
    <property type="molecule type" value="Genomic_DNA"/>
</dbReference>
<protein>
    <submittedName>
        <fullName evidence="3">N6-adenine-specific methylase</fullName>
    </submittedName>
</protein>
<dbReference type="Pfam" id="PF22013">
    <property type="entry name" value="PG_1098_Fer"/>
    <property type="match status" value="1"/>
</dbReference>
<organism evidence="3 4">
    <name type="scientific">Bifidobacterium olomucense</name>
    <dbReference type="NCBI Taxonomy" id="2675324"/>
    <lineage>
        <taxon>Bacteria</taxon>
        <taxon>Bacillati</taxon>
        <taxon>Actinomycetota</taxon>
        <taxon>Actinomycetes</taxon>
        <taxon>Bifidobacteriales</taxon>
        <taxon>Bifidobacteriaceae</taxon>
        <taxon>Bifidobacterium</taxon>
    </lineage>
</organism>
<dbReference type="SUPFAM" id="SSF53335">
    <property type="entry name" value="S-adenosyl-L-methionine-dependent methyltransferases"/>
    <property type="match status" value="1"/>
</dbReference>
<keyword evidence="3" id="KW-0808">Transferase</keyword>
<sequence>MCARLTTAPRTYKRFSRFKPLYVRAPSVPHANIQTASTAIRLPFNVGVAVCRLRSSTMAYVEINEQTWAFIAEHRHDDVRELALHAKHDAAVDMPFALEQISGWQRACVKLPDWAAHDRLIYPSQVPMEQCSSQFTARYKAQLAIRLMEEIRHASTGTDVPGTPADGQSIGAGMGADRSNCSDDPSPTTLVDLTGGFGVDFSYMAPVFDNAVYVERQSNLCEIARHNLPLLGLGSTRIVNKDSIEVLNCLDSASMLFLDPARRDSHGSRTYAIADCTPDVLALKSQLLAKAPLVMVKLSPMLDWHKTVADFAGSVHEVHIVSVGNECKDLLLVLKRGICNEPRIVCVNDDQVLEYHAMNDETIDAGRRGQYEQETITDVSKAGYLYEPNASIMKAGCFDVIEQRFPVSMIAPNSHLFVGGQRVDDFPGRSFAITTVGSLNKKELKHTISGLTHANIAVRNFPMSVAALRKKLKLKDGGDTYLFATTNAYGHHIVIATKKA</sequence>
<dbReference type="Proteomes" id="UP000543419">
    <property type="component" value="Unassembled WGS sequence"/>
</dbReference>
<keyword evidence="4" id="KW-1185">Reference proteome</keyword>
<name>A0A7Y0EXS6_9BIFI</name>
<dbReference type="Pfam" id="PF18096">
    <property type="entry name" value="Thump_like"/>
    <property type="match status" value="1"/>
</dbReference>
<evidence type="ECO:0000259" key="2">
    <source>
        <dbReference type="Pfam" id="PF22013"/>
    </source>
</evidence>
<gene>
    <name evidence="3" type="ORF">G1C97_0987</name>
</gene>
<dbReference type="InterPro" id="IPR041497">
    <property type="entry name" value="Thump-like"/>
</dbReference>
<evidence type="ECO:0000313" key="4">
    <source>
        <dbReference type="Proteomes" id="UP000543419"/>
    </source>
</evidence>
<evidence type="ECO:0000259" key="1">
    <source>
        <dbReference type="Pfam" id="PF18096"/>
    </source>
</evidence>
<dbReference type="Gene3D" id="1.10.10.1110">
    <property type="entry name" value="Methyltransferase PG1098, N-terminal domain"/>
    <property type="match status" value="1"/>
</dbReference>
<evidence type="ECO:0000313" key="3">
    <source>
        <dbReference type="EMBL" id="NMM98038.1"/>
    </source>
</evidence>
<dbReference type="InterPro" id="IPR054168">
    <property type="entry name" value="PG_1098_Fer"/>
</dbReference>
<dbReference type="InterPro" id="IPR029063">
    <property type="entry name" value="SAM-dependent_MTases_sf"/>
</dbReference>
<proteinExistence type="predicted"/>